<dbReference type="GO" id="GO:0004325">
    <property type="term" value="F:ferrochelatase activity"/>
    <property type="evidence" value="ECO:0007669"/>
    <property type="project" value="UniProtKB-UniRule"/>
</dbReference>
<dbReference type="SUPFAM" id="SSF53800">
    <property type="entry name" value="Chelatase"/>
    <property type="match status" value="1"/>
</dbReference>
<comment type="function">
    <text evidence="9">Catalyzes the ferrous insertion into protoporphyrin IX.</text>
</comment>
<evidence type="ECO:0000256" key="8">
    <source>
        <dbReference type="ARBA" id="ARBA00049380"/>
    </source>
</evidence>
<sequence length="495" mass="54468">MRIHCTICVLASLSSLFLAENFATAFIHGGSTKCVFQPDIRNNIDCNLYKREPRTATRLFSTSPSFSDRSKINKSNSKRTTELRAATGIPLTSSPSIVPSSIDDSNDGGLGVLFLNLGGPTTGDDVEEFLFNLFADPDIIRLPGPLAPLQNIIAGFIAKRRAPKSRAAYDSIGGGSPILKYTNAQAKLLSESFKEKYNMPIKTYVGMRYWKPYTEDALEQIRRDKVKALVILPLYPQFSISTSGSSLRVLQEDFSKRSYGDMVHTVVPSWYDRPGYVKAMSNLIQTEVDSFTDSEKAQAKNNAPNLAPIHVLFSAHGVPKSYIEAGDPYQKQMEKCIDGIKAKLYETNSPEDLTIHLSYQSRVGPIEWLRPYTDDVLPELGESGVQNLVVVPISFVSEHIETLEEIDIEYRELAEESGVSNWRRCPAPNTDPTFIADMADMVYEALNEPAQTVTETCIANNIEGIDLEALDDSVAVSAGGVGGVGADGDLFKIKP</sequence>
<keyword evidence="4 9" id="KW-0408">Iron</keyword>
<evidence type="ECO:0000313" key="13">
    <source>
        <dbReference type="Proteomes" id="UP000291116"/>
    </source>
</evidence>
<protein>
    <recommendedName>
        <fullName evidence="9">Ferrochelatase</fullName>
        <ecNumber evidence="9">4.98.1.1</ecNumber>
    </recommendedName>
</protein>
<keyword evidence="5 9" id="KW-0350">Heme biosynthesis</keyword>
<organism evidence="12 13">
    <name type="scientific">Pseudo-nitzschia multistriata</name>
    <dbReference type="NCBI Taxonomy" id="183589"/>
    <lineage>
        <taxon>Eukaryota</taxon>
        <taxon>Sar</taxon>
        <taxon>Stramenopiles</taxon>
        <taxon>Ochrophyta</taxon>
        <taxon>Bacillariophyta</taxon>
        <taxon>Bacillariophyceae</taxon>
        <taxon>Bacillariophycidae</taxon>
        <taxon>Bacillariales</taxon>
        <taxon>Bacillariaceae</taxon>
        <taxon>Pseudo-nitzschia</taxon>
    </lineage>
</organism>
<evidence type="ECO:0000256" key="6">
    <source>
        <dbReference type="ARBA" id="ARBA00023239"/>
    </source>
</evidence>
<comment type="catalytic activity">
    <reaction evidence="8 9">
        <text>heme b + 2 H(+) = protoporphyrin IX + Fe(2+)</text>
        <dbReference type="Rhea" id="RHEA:22584"/>
        <dbReference type="ChEBI" id="CHEBI:15378"/>
        <dbReference type="ChEBI" id="CHEBI:29033"/>
        <dbReference type="ChEBI" id="CHEBI:57306"/>
        <dbReference type="ChEBI" id="CHEBI:60344"/>
        <dbReference type="EC" id="4.98.1.1"/>
    </reaction>
</comment>
<keyword evidence="7 9" id="KW-0627">Porphyrin biosynthesis</keyword>
<evidence type="ECO:0000256" key="10">
    <source>
        <dbReference type="SAM" id="MobiDB-lite"/>
    </source>
</evidence>
<dbReference type="InterPro" id="IPR033659">
    <property type="entry name" value="Ferrochelatase_N"/>
</dbReference>
<dbReference type="PROSITE" id="PS00534">
    <property type="entry name" value="FERROCHELATASE"/>
    <property type="match status" value="1"/>
</dbReference>
<dbReference type="NCBIfam" id="TIGR00109">
    <property type="entry name" value="hemH"/>
    <property type="match status" value="1"/>
</dbReference>
<dbReference type="InterPro" id="IPR001015">
    <property type="entry name" value="Ferrochelatase"/>
</dbReference>
<dbReference type="GO" id="GO:0009507">
    <property type="term" value="C:chloroplast"/>
    <property type="evidence" value="ECO:0007669"/>
    <property type="project" value="UniProtKB-SubCell"/>
</dbReference>
<evidence type="ECO:0000256" key="7">
    <source>
        <dbReference type="ARBA" id="ARBA00023244"/>
    </source>
</evidence>
<evidence type="ECO:0000256" key="1">
    <source>
        <dbReference type="ARBA" id="ARBA00004229"/>
    </source>
</evidence>
<evidence type="ECO:0000256" key="2">
    <source>
        <dbReference type="ARBA" id="ARBA00004943"/>
    </source>
</evidence>
<keyword evidence="9" id="KW-0472">Membrane</keyword>
<name>A0A448YXR3_9STRA</name>
<dbReference type="UniPathway" id="UPA00252">
    <property type="reaction ID" value="UER00325"/>
</dbReference>
<keyword evidence="9" id="KW-0999">Mitochondrion inner membrane</keyword>
<feature type="chain" id="PRO_5019399310" description="Ferrochelatase" evidence="11">
    <location>
        <begin position="20"/>
        <end position="495"/>
    </location>
</feature>
<reference evidence="12 13" key="1">
    <citation type="submission" date="2019-01" db="EMBL/GenBank/DDBJ databases">
        <authorList>
            <person name="Ferrante I. M."/>
        </authorList>
    </citation>
    <scope>NUCLEOTIDE SEQUENCE [LARGE SCALE GENOMIC DNA]</scope>
    <source>
        <strain evidence="12 13">B856</strain>
    </source>
</reference>
<dbReference type="Proteomes" id="UP000291116">
    <property type="component" value="Unassembled WGS sequence"/>
</dbReference>
<evidence type="ECO:0000256" key="4">
    <source>
        <dbReference type="ARBA" id="ARBA00023004"/>
    </source>
</evidence>
<keyword evidence="13" id="KW-1185">Reference proteome</keyword>
<dbReference type="InterPro" id="IPR019772">
    <property type="entry name" value="Ferrochelatase_AS"/>
</dbReference>
<evidence type="ECO:0000256" key="3">
    <source>
        <dbReference type="ARBA" id="ARBA00007718"/>
    </source>
</evidence>
<evidence type="ECO:0000256" key="5">
    <source>
        <dbReference type="ARBA" id="ARBA00023133"/>
    </source>
</evidence>
<dbReference type="PANTHER" id="PTHR11108:SF1">
    <property type="entry name" value="FERROCHELATASE, MITOCHONDRIAL"/>
    <property type="match status" value="1"/>
</dbReference>
<comment type="similarity">
    <text evidence="3 9">Belongs to the ferrochelatase family.</text>
</comment>
<dbReference type="EMBL" id="CAACVS010000034">
    <property type="protein sequence ID" value="VEU34602.1"/>
    <property type="molecule type" value="Genomic_DNA"/>
</dbReference>
<dbReference type="PANTHER" id="PTHR11108">
    <property type="entry name" value="FERROCHELATASE"/>
    <property type="match status" value="1"/>
</dbReference>
<dbReference type="GO" id="GO:0006783">
    <property type="term" value="P:heme biosynthetic process"/>
    <property type="evidence" value="ECO:0007669"/>
    <property type="project" value="UniProtKB-UniRule"/>
</dbReference>
<dbReference type="HAMAP" id="MF_00323">
    <property type="entry name" value="Ferrochelatase"/>
    <property type="match status" value="1"/>
</dbReference>
<dbReference type="OrthoDB" id="1323at2759"/>
<comment type="pathway">
    <text evidence="2 9">Porphyrin-containing compound metabolism; protoheme biosynthesis; protoheme from protoporphyrin-IX: step 1/1.</text>
</comment>
<proteinExistence type="inferred from homology"/>
<dbReference type="FunFam" id="3.40.50.1400:FF:000006">
    <property type="entry name" value="Ferrochelatase"/>
    <property type="match status" value="1"/>
</dbReference>
<dbReference type="EC" id="4.98.1.1" evidence="9"/>
<evidence type="ECO:0000313" key="12">
    <source>
        <dbReference type="EMBL" id="VEU34602.1"/>
    </source>
</evidence>
<keyword evidence="11" id="KW-0732">Signal</keyword>
<keyword evidence="9" id="KW-0496">Mitochondrion</keyword>
<evidence type="ECO:0000256" key="11">
    <source>
        <dbReference type="SAM" id="SignalP"/>
    </source>
</evidence>
<keyword evidence="6 9" id="KW-0456">Lyase</keyword>
<comment type="subcellular location">
    <subcellularLocation>
        <location evidence="9">Mitochondrion inner membrane</location>
    </subcellularLocation>
    <subcellularLocation>
        <location evidence="1">Plastid</location>
        <location evidence="1">Chloroplast</location>
    </subcellularLocation>
</comment>
<dbReference type="CDD" id="cd00419">
    <property type="entry name" value="Ferrochelatase_C"/>
    <property type="match status" value="1"/>
</dbReference>
<feature type="signal peptide" evidence="11">
    <location>
        <begin position="1"/>
        <end position="19"/>
    </location>
</feature>
<gene>
    <name evidence="12" type="ORF">PSNMU_V1.4_AUG-EV-PASAV3_0013150</name>
</gene>
<dbReference type="Pfam" id="PF00762">
    <property type="entry name" value="Ferrochelatase"/>
    <property type="match status" value="1"/>
</dbReference>
<evidence type="ECO:0000256" key="9">
    <source>
        <dbReference type="RuleBase" id="RU000607"/>
    </source>
</evidence>
<dbReference type="AlphaFoldDB" id="A0A448YXR3"/>
<accession>A0A448YXR3</accession>
<dbReference type="GO" id="GO:0005743">
    <property type="term" value="C:mitochondrial inner membrane"/>
    <property type="evidence" value="ECO:0007669"/>
    <property type="project" value="UniProtKB-SubCell"/>
</dbReference>
<dbReference type="InterPro" id="IPR033644">
    <property type="entry name" value="Ferrochelatase_C"/>
</dbReference>
<dbReference type="Gene3D" id="3.40.50.1400">
    <property type="match status" value="2"/>
</dbReference>
<dbReference type="CDD" id="cd03411">
    <property type="entry name" value="Ferrochelatase_N"/>
    <property type="match status" value="1"/>
</dbReference>
<feature type="region of interest" description="Disordered" evidence="10">
    <location>
        <begin position="60"/>
        <end position="79"/>
    </location>
</feature>